<reference evidence="1 2" key="1">
    <citation type="submission" date="2019-07" db="EMBL/GenBank/DDBJ databases">
        <title>Whole genome shotgun sequence of Adhaeribacter aerolatus NBRC 106133.</title>
        <authorList>
            <person name="Hosoyama A."/>
            <person name="Uohara A."/>
            <person name="Ohji S."/>
            <person name="Ichikawa N."/>
        </authorList>
    </citation>
    <scope>NUCLEOTIDE SEQUENCE [LARGE SCALE GENOMIC DNA]</scope>
    <source>
        <strain evidence="1 2">NBRC 106133</strain>
    </source>
</reference>
<comment type="caution">
    <text evidence="1">The sequence shown here is derived from an EMBL/GenBank/DDBJ whole genome shotgun (WGS) entry which is preliminary data.</text>
</comment>
<sequence>MNTREILSKSIAWISCRDRETALPAYEVSNVLNSLNDSFFSHFTGLEVAEGGEIRSYYRCGGQAVADCILKEDLLHVTAPEEVYFLTQVILNTLDTEPDRFHDMFDIPGLEMEEWARLAGLAQYLIAEGWIESKAGEERLLIKLTIEGELYLRNNNALSC</sequence>
<dbReference type="AlphaFoldDB" id="A0A512B1Z7"/>
<proteinExistence type="predicted"/>
<keyword evidence="2" id="KW-1185">Reference proteome</keyword>
<accession>A0A512B1Z7</accession>
<gene>
    <name evidence="1" type="ORF">AAE02nite_36450</name>
</gene>
<organism evidence="1 2">
    <name type="scientific">Adhaeribacter aerolatus</name>
    <dbReference type="NCBI Taxonomy" id="670289"/>
    <lineage>
        <taxon>Bacteria</taxon>
        <taxon>Pseudomonadati</taxon>
        <taxon>Bacteroidota</taxon>
        <taxon>Cytophagia</taxon>
        <taxon>Cytophagales</taxon>
        <taxon>Hymenobacteraceae</taxon>
        <taxon>Adhaeribacter</taxon>
    </lineage>
</organism>
<protein>
    <submittedName>
        <fullName evidence="1">Uncharacterized protein</fullName>
    </submittedName>
</protein>
<dbReference type="Proteomes" id="UP000321532">
    <property type="component" value="Unassembled WGS sequence"/>
</dbReference>
<name>A0A512B1Z7_9BACT</name>
<dbReference type="RefSeq" id="WP_146901119.1">
    <property type="nucleotide sequence ID" value="NZ_BJYS01000029.1"/>
</dbReference>
<dbReference type="EMBL" id="BJYS01000029">
    <property type="protein sequence ID" value="GEO05981.1"/>
    <property type="molecule type" value="Genomic_DNA"/>
</dbReference>
<evidence type="ECO:0000313" key="1">
    <source>
        <dbReference type="EMBL" id="GEO05981.1"/>
    </source>
</evidence>
<evidence type="ECO:0000313" key="2">
    <source>
        <dbReference type="Proteomes" id="UP000321532"/>
    </source>
</evidence>